<dbReference type="InterPro" id="IPR000014">
    <property type="entry name" value="PAS"/>
</dbReference>
<keyword evidence="4" id="KW-0808">Transferase</keyword>
<dbReference type="PANTHER" id="PTHR43304">
    <property type="entry name" value="PHYTOCHROME-LIKE PROTEIN CPH1"/>
    <property type="match status" value="1"/>
</dbReference>
<dbReference type="InterPro" id="IPR052162">
    <property type="entry name" value="Sensor_kinase/Photoreceptor"/>
</dbReference>
<dbReference type="PANTHER" id="PTHR43304:SF1">
    <property type="entry name" value="PAC DOMAIN-CONTAINING PROTEIN"/>
    <property type="match status" value="1"/>
</dbReference>
<comment type="caution">
    <text evidence="9">The sequence shown here is derived from an EMBL/GenBank/DDBJ whole genome shotgun (WGS) entry which is preliminary data.</text>
</comment>
<evidence type="ECO:0000259" key="8">
    <source>
        <dbReference type="PROSITE" id="PS50113"/>
    </source>
</evidence>
<gene>
    <name evidence="9" type="ORF">ABXZ32_04005</name>
</gene>
<feature type="domain" description="PAS" evidence="7">
    <location>
        <begin position="247"/>
        <end position="319"/>
    </location>
</feature>
<feature type="domain" description="PAC" evidence="8">
    <location>
        <begin position="449"/>
        <end position="501"/>
    </location>
</feature>
<dbReference type="SUPFAM" id="SSF55874">
    <property type="entry name" value="ATPase domain of HSP90 chaperone/DNA topoisomerase II/histidine kinase"/>
    <property type="match status" value="1"/>
</dbReference>
<dbReference type="InterPro" id="IPR004358">
    <property type="entry name" value="Sig_transdc_His_kin-like_C"/>
</dbReference>
<dbReference type="NCBIfam" id="TIGR00229">
    <property type="entry name" value="sensory_box"/>
    <property type="match status" value="2"/>
</dbReference>
<keyword evidence="3" id="KW-0597">Phosphoprotein</keyword>
<dbReference type="Pfam" id="PF08447">
    <property type="entry name" value="PAS_3"/>
    <property type="match status" value="1"/>
</dbReference>
<proteinExistence type="predicted"/>
<feature type="domain" description="Histidine kinase" evidence="6">
    <location>
        <begin position="519"/>
        <end position="732"/>
    </location>
</feature>
<comment type="catalytic activity">
    <reaction evidence="1">
        <text>ATP + protein L-histidine = ADP + protein N-phospho-L-histidine.</text>
        <dbReference type="EC" id="2.7.13.3"/>
    </reaction>
</comment>
<dbReference type="Gene3D" id="3.30.450.20">
    <property type="entry name" value="PAS domain"/>
    <property type="match status" value="4"/>
</dbReference>
<keyword evidence="10" id="KW-1185">Reference proteome</keyword>
<evidence type="ECO:0000313" key="9">
    <source>
        <dbReference type="EMBL" id="MET7028542.1"/>
    </source>
</evidence>
<name>A0ABV2TTE7_9FLAO</name>
<dbReference type="SUPFAM" id="SSF55785">
    <property type="entry name" value="PYP-like sensor domain (PAS domain)"/>
    <property type="match status" value="4"/>
</dbReference>
<dbReference type="EC" id="2.7.13.3" evidence="2"/>
<dbReference type="InterPro" id="IPR003594">
    <property type="entry name" value="HATPase_dom"/>
</dbReference>
<keyword evidence="5" id="KW-0418">Kinase</keyword>
<dbReference type="Pfam" id="PF02518">
    <property type="entry name" value="HATPase_c"/>
    <property type="match status" value="1"/>
</dbReference>
<dbReference type="SMART" id="SM00387">
    <property type="entry name" value="HATPase_c"/>
    <property type="match status" value="1"/>
</dbReference>
<dbReference type="Pfam" id="PF08448">
    <property type="entry name" value="PAS_4"/>
    <property type="match status" value="1"/>
</dbReference>
<evidence type="ECO:0000313" key="10">
    <source>
        <dbReference type="Proteomes" id="UP001549773"/>
    </source>
</evidence>
<dbReference type="InterPro" id="IPR013655">
    <property type="entry name" value="PAS_fold_3"/>
</dbReference>
<dbReference type="PROSITE" id="PS50113">
    <property type="entry name" value="PAC"/>
    <property type="match status" value="2"/>
</dbReference>
<accession>A0ABV2TTE7</accession>
<feature type="domain" description="PAS" evidence="7">
    <location>
        <begin position="375"/>
        <end position="445"/>
    </location>
</feature>
<dbReference type="Pfam" id="PF13426">
    <property type="entry name" value="PAS_9"/>
    <property type="match status" value="1"/>
</dbReference>
<feature type="domain" description="PAS" evidence="7">
    <location>
        <begin position="2"/>
        <end position="75"/>
    </location>
</feature>
<dbReference type="SMART" id="SM00086">
    <property type="entry name" value="PAC"/>
    <property type="match status" value="3"/>
</dbReference>
<evidence type="ECO:0000259" key="6">
    <source>
        <dbReference type="PROSITE" id="PS50109"/>
    </source>
</evidence>
<dbReference type="InterPro" id="IPR005467">
    <property type="entry name" value="His_kinase_dom"/>
</dbReference>
<dbReference type="Gene3D" id="2.10.70.100">
    <property type="match status" value="1"/>
</dbReference>
<dbReference type="InterPro" id="IPR001610">
    <property type="entry name" value="PAC"/>
</dbReference>
<dbReference type="Gene3D" id="3.30.565.10">
    <property type="entry name" value="Histidine kinase-like ATPase, C-terminal domain"/>
    <property type="match status" value="1"/>
</dbReference>
<evidence type="ECO:0000259" key="7">
    <source>
        <dbReference type="PROSITE" id="PS50112"/>
    </source>
</evidence>
<dbReference type="Proteomes" id="UP001549773">
    <property type="component" value="Unassembled WGS sequence"/>
</dbReference>
<evidence type="ECO:0000256" key="4">
    <source>
        <dbReference type="ARBA" id="ARBA00022679"/>
    </source>
</evidence>
<dbReference type="PROSITE" id="PS50112">
    <property type="entry name" value="PAS"/>
    <property type="match status" value="3"/>
</dbReference>
<feature type="domain" description="PAC" evidence="8">
    <location>
        <begin position="322"/>
        <end position="374"/>
    </location>
</feature>
<evidence type="ECO:0000256" key="5">
    <source>
        <dbReference type="ARBA" id="ARBA00022777"/>
    </source>
</evidence>
<dbReference type="InterPro" id="IPR035965">
    <property type="entry name" value="PAS-like_dom_sf"/>
</dbReference>
<dbReference type="SMART" id="SM00091">
    <property type="entry name" value="PAS"/>
    <property type="match status" value="3"/>
</dbReference>
<dbReference type="InterPro" id="IPR013656">
    <property type="entry name" value="PAS_4"/>
</dbReference>
<dbReference type="EMBL" id="JBEWYP010000002">
    <property type="protein sequence ID" value="MET7028542.1"/>
    <property type="molecule type" value="Genomic_DNA"/>
</dbReference>
<dbReference type="PROSITE" id="PS50109">
    <property type="entry name" value="HIS_KIN"/>
    <property type="match status" value="1"/>
</dbReference>
<dbReference type="PRINTS" id="PR00344">
    <property type="entry name" value="BCTRLSENSOR"/>
</dbReference>
<sequence>MKTEIIKSLIEFSPNATAILDNDLRFIRCSKVLRNEYGLEENDIIGKNFLEVFPFVPKNILDTFELSLQGDISTNLGHEYLNSKDQLKKLLWKSNPWKDHQGNNGGLIINVEEIALASPRKVKLENNLDTTPIGGWEIQIDSNDIYWTAITKAIMEVPLDFEPTLESTLLFYKEGLNRDRITSVIMNTLTEGISWSEDFLITTAKGKEKWVRKKGSGEIINGKCIRIFGTIQDITQRKKEELRYQETIQRLEIAMDAAEIGIWDYDIETDTAVWDSNMYQLFGIKEEDFASTYEAYENIIHPDDRGHVDQRLAKAISGERSYDTEFRILWPNGSIRYIRAIGKVLKNEDGKPVRVVGTNWDYTELRHTELKLTSSEESFQGAFENSAMGIAIVAVDGKWIDVNNSICKGFGYSKEEFLQMTFQDITHPQDLEKDLHLLNEVVQKKRDGYQMEKRYFHKNGSIIYAVLTVSAIKNINGELSHFISQIMDITSRIEAENETKLLFDITKNQNDSLLNFAHIVSHNLRSHASNISMLIDFLKQEENEQEKNEIVKLLENSAGSLNETILHLSDVVKTKTQGTNGLKDINILDRIKNVKKTLSALILENQVDCSIDVPSNIMVRAIPAYLDSVLLNLFTNAIRYSSPDRLPKITISADMKGSNYTLIFQDNGIGIDLKKHGKKIFGMYKTFHKHKDAKGIGLFITKNQVEAMNGKISVESQVGKGTTFKVTLMIAQKKKKLIKA</sequence>
<evidence type="ECO:0000256" key="1">
    <source>
        <dbReference type="ARBA" id="ARBA00000085"/>
    </source>
</evidence>
<dbReference type="RefSeq" id="WP_354617380.1">
    <property type="nucleotide sequence ID" value="NZ_JBEWYP010000002.1"/>
</dbReference>
<dbReference type="InterPro" id="IPR000700">
    <property type="entry name" value="PAS-assoc_C"/>
</dbReference>
<evidence type="ECO:0000256" key="2">
    <source>
        <dbReference type="ARBA" id="ARBA00012438"/>
    </source>
</evidence>
<dbReference type="InterPro" id="IPR036890">
    <property type="entry name" value="HATPase_C_sf"/>
</dbReference>
<dbReference type="CDD" id="cd00130">
    <property type="entry name" value="PAS"/>
    <property type="match status" value="3"/>
</dbReference>
<reference evidence="9 10" key="1">
    <citation type="submission" date="2024-07" db="EMBL/GenBank/DDBJ databases">
        <title>The genome sequence of type strain Sediminicola luteus GDMCC 1.2596T.</title>
        <authorList>
            <person name="Liu Y."/>
        </authorList>
    </citation>
    <scope>NUCLEOTIDE SEQUENCE [LARGE SCALE GENOMIC DNA]</scope>
    <source>
        <strain evidence="9 10">GDMCC 1.2596</strain>
    </source>
</reference>
<protein>
    <recommendedName>
        <fullName evidence="2">histidine kinase</fullName>
        <ecNumber evidence="2">2.7.13.3</ecNumber>
    </recommendedName>
</protein>
<organism evidence="9 10">
    <name type="scientific">Sediminicola luteus</name>
    <dbReference type="NCBI Taxonomy" id="319238"/>
    <lineage>
        <taxon>Bacteria</taxon>
        <taxon>Pseudomonadati</taxon>
        <taxon>Bacteroidota</taxon>
        <taxon>Flavobacteriia</taxon>
        <taxon>Flavobacteriales</taxon>
        <taxon>Flavobacteriaceae</taxon>
        <taxon>Sediminicola</taxon>
    </lineage>
</organism>
<evidence type="ECO:0000256" key="3">
    <source>
        <dbReference type="ARBA" id="ARBA00022553"/>
    </source>
</evidence>